<organism evidence="3 4">
    <name type="scientific">Dactylosporangium roseum</name>
    <dbReference type="NCBI Taxonomy" id="47989"/>
    <lineage>
        <taxon>Bacteria</taxon>
        <taxon>Bacillati</taxon>
        <taxon>Actinomycetota</taxon>
        <taxon>Actinomycetes</taxon>
        <taxon>Micromonosporales</taxon>
        <taxon>Micromonosporaceae</taxon>
        <taxon>Dactylosporangium</taxon>
    </lineage>
</organism>
<dbReference type="SUPFAM" id="SSF55874">
    <property type="entry name" value="ATPase domain of HSP90 chaperone/DNA topoisomerase II/histidine kinase"/>
    <property type="match status" value="1"/>
</dbReference>
<dbReference type="InterPro" id="IPR050267">
    <property type="entry name" value="Anti-sigma-factor_SerPK"/>
</dbReference>
<keyword evidence="1" id="KW-0723">Serine/threonine-protein kinase</keyword>
<evidence type="ECO:0000313" key="4">
    <source>
        <dbReference type="Proteomes" id="UP001058271"/>
    </source>
</evidence>
<dbReference type="Proteomes" id="UP001058271">
    <property type="component" value="Chromosome"/>
</dbReference>
<name>A0ABY5YUS9_9ACTN</name>
<dbReference type="PANTHER" id="PTHR35526:SF3">
    <property type="entry name" value="ANTI-SIGMA-F FACTOR RSBW"/>
    <property type="match status" value="1"/>
</dbReference>
<feature type="domain" description="Histidine kinase/HSP90-like ATPase" evidence="2">
    <location>
        <begin position="23"/>
        <end position="133"/>
    </location>
</feature>
<evidence type="ECO:0000313" key="3">
    <source>
        <dbReference type="EMBL" id="UWZ33501.1"/>
    </source>
</evidence>
<dbReference type="Pfam" id="PF13581">
    <property type="entry name" value="HATPase_c_2"/>
    <property type="match status" value="1"/>
</dbReference>
<evidence type="ECO:0000259" key="2">
    <source>
        <dbReference type="Pfam" id="PF13581"/>
    </source>
</evidence>
<accession>A0ABY5YUS9</accession>
<dbReference type="EMBL" id="CP073721">
    <property type="protein sequence ID" value="UWZ33501.1"/>
    <property type="molecule type" value="Genomic_DNA"/>
</dbReference>
<dbReference type="Gene3D" id="3.30.565.10">
    <property type="entry name" value="Histidine kinase-like ATPase, C-terminal domain"/>
    <property type="match status" value="1"/>
</dbReference>
<evidence type="ECO:0000256" key="1">
    <source>
        <dbReference type="ARBA" id="ARBA00022527"/>
    </source>
</evidence>
<keyword evidence="1" id="KW-0808">Transferase</keyword>
<dbReference type="RefSeq" id="WP_260722753.1">
    <property type="nucleotide sequence ID" value="NZ_BAAABS010000062.1"/>
</dbReference>
<keyword evidence="1" id="KW-0418">Kinase</keyword>
<dbReference type="GO" id="GO:0005524">
    <property type="term" value="F:ATP binding"/>
    <property type="evidence" value="ECO:0007669"/>
    <property type="project" value="UniProtKB-KW"/>
</dbReference>
<keyword evidence="3" id="KW-0547">Nucleotide-binding</keyword>
<dbReference type="PANTHER" id="PTHR35526">
    <property type="entry name" value="ANTI-SIGMA-F FACTOR RSBW-RELATED"/>
    <property type="match status" value="1"/>
</dbReference>
<proteinExistence type="predicted"/>
<protein>
    <submittedName>
        <fullName evidence="3">ATP-binding protein</fullName>
    </submittedName>
</protein>
<keyword evidence="3" id="KW-0067">ATP-binding</keyword>
<gene>
    <name evidence="3" type="ORF">Drose_19505</name>
</gene>
<dbReference type="InterPro" id="IPR036890">
    <property type="entry name" value="HATPase_C_sf"/>
</dbReference>
<sequence>MPEQHPVDPAARAHGADTTSYTAPTHLTVVRTFVCARAVALGLPPLRAELLVLAVNELATNTLQYTSGGGTVRLWAEADRLYCEVLDSGPVRTFGRDMPPADAAGGRGLAIVERVCDEVTAFAAPGGTVVRMCLDL</sequence>
<reference evidence="3" key="1">
    <citation type="submission" date="2021-04" db="EMBL/GenBank/DDBJ databases">
        <title>Biosynthetic gene clusters of Dactylosporangioum roseum.</title>
        <authorList>
            <person name="Hartkoorn R.C."/>
            <person name="Beaudoing E."/>
            <person name="Hot D."/>
            <person name="Moureu S."/>
        </authorList>
    </citation>
    <scope>NUCLEOTIDE SEQUENCE</scope>
    <source>
        <strain evidence="3">NRRL B-16295</strain>
    </source>
</reference>
<dbReference type="InterPro" id="IPR003594">
    <property type="entry name" value="HATPase_dom"/>
</dbReference>
<keyword evidence="4" id="KW-1185">Reference proteome</keyword>
<dbReference type="CDD" id="cd16936">
    <property type="entry name" value="HATPase_RsbW-like"/>
    <property type="match status" value="1"/>
</dbReference>